<keyword evidence="2" id="KW-0472">Membrane</keyword>
<reference evidence="3" key="2">
    <citation type="submission" date="2025-08" db="UniProtKB">
        <authorList>
            <consortium name="RefSeq"/>
        </authorList>
    </citation>
    <scope>IDENTIFICATION</scope>
</reference>
<feature type="region of interest" description="Disordered" evidence="1">
    <location>
        <begin position="29"/>
        <end position="76"/>
    </location>
</feature>
<feature type="compositionally biased region" description="Basic and acidic residues" evidence="1">
    <location>
        <begin position="64"/>
        <end position="76"/>
    </location>
</feature>
<accession>A0AAJ8BNY8</accession>
<dbReference type="GeneID" id="84591646"/>
<feature type="transmembrane region" description="Helical" evidence="2">
    <location>
        <begin position="149"/>
        <end position="170"/>
    </location>
</feature>
<evidence type="ECO:0000313" key="3">
    <source>
        <dbReference type="RefSeq" id="XP_059601182.1"/>
    </source>
</evidence>
<protein>
    <submittedName>
        <fullName evidence="3">Uncharacterized protein</fullName>
    </submittedName>
</protein>
<proteinExistence type="predicted"/>
<dbReference type="AlphaFoldDB" id="A0AAJ8BNY8"/>
<dbReference type="RefSeq" id="XP_059601182.1">
    <property type="nucleotide sequence ID" value="XM_059748989.1"/>
</dbReference>
<gene>
    <name evidence="3" type="ORF">An08g04200</name>
</gene>
<dbReference type="VEuPathDB" id="FungiDB:An08g04200"/>
<sequence length="239" mass="26509">MALRQFKATGADQLSDRWGYAPSSAGSRGLFHSLGHSSAANDQPPPPLGKTGTGKETSRNQASIRRDSEKRTERVPSNRRNTGWLVGVLDGFDLIINPRVLRTRLNNNTVAIGYVLSIGTLQMGLRCLAKEGFARAMIVLRRAKSAWDYGLIGIVAELSILMAIVVANHIDFVPYFNNIMMSETFDSAPSLPIGSRWIVWLIRISIDTCKLNGEIWQRFGSQGKKQMETARHTVPIKKN</sequence>
<keyword evidence="2" id="KW-1133">Transmembrane helix</keyword>
<keyword evidence="2" id="KW-0812">Transmembrane</keyword>
<evidence type="ECO:0000256" key="2">
    <source>
        <dbReference type="SAM" id="Phobius"/>
    </source>
</evidence>
<name>A0AAJ8BNY8_ASPNG</name>
<evidence type="ECO:0000256" key="1">
    <source>
        <dbReference type="SAM" id="MobiDB-lite"/>
    </source>
</evidence>
<dbReference type="KEGG" id="ang:An08g04200"/>
<reference evidence="3" key="1">
    <citation type="submission" date="2025-02" db="EMBL/GenBank/DDBJ databases">
        <authorList>
            <consortium name="NCBI Genome Project"/>
        </authorList>
    </citation>
    <scope>NUCLEOTIDE SEQUENCE</scope>
</reference>
<organism evidence="3">
    <name type="scientific">Aspergillus niger</name>
    <dbReference type="NCBI Taxonomy" id="5061"/>
    <lineage>
        <taxon>Eukaryota</taxon>
        <taxon>Fungi</taxon>
        <taxon>Dikarya</taxon>
        <taxon>Ascomycota</taxon>
        <taxon>Pezizomycotina</taxon>
        <taxon>Eurotiomycetes</taxon>
        <taxon>Eurotiomycetidae</taxon>
        <taxon>Eurotiales</taxon>
        <taxon>Aspergillaceae</taxon>
        <taxon>Aspergillus</taxon>
        <taxon>Aspergillus subgen. Circumdati</taxon>
    </lineage>
</organism>